<gene>
    <name evidence="2" type="ORF">CJ030_MR8G022081</name>
</gene>
<organism evidence="2 3">
    <name type="scientific">Morella rubra</name>
    <name type="common">Chinese bayberry</name>
    <dbReference type="NCBI Taxonomy" id="262757"/>
    <lineage>
        <taxon>Eukaryota</taxon>
        <taxon>Viridiplantae</taxon>
        <taxon>Streptophyta</taxon>
        <taxon>Embryophyta</taxon>
        <taxon>Tracheophyta</taxon>
        <taxon>Spermatophyta</taxon>
        <taxon>Magnoliopsida</taxon>
        <taxon>eudicotyledons</taxon>
        <taxon>Gunneridae</taxon>
        <taxon>Pentapetalae</taxon>
        <taxon>rosids</taxon>
        <taxon>fabids</taxon>
        <taxon>Fagales</taxon>
        <taxon>Myricaceae</taxon>
        <taxon>Morella</taxon>
    </lineage>
</organism>
<evidence type="ECO:0000256" key="1">
    <source>
        <dbReference type="SAM" id="MobiDB-lite"/>
    </source>
</evidence>
<dbReference type="Proteomes" id="UP000516437">
    <property type="component" value="Chromosome 8"/>
</dbReference>
<dbReference type="EMBL" id="RXIC02000026">
    <property type="protein sequence ID" value="KAB1202968.1"/>
    <property type="molecule type" value="Genomic_DNA"/>
</dbReference>
<keyword evidence="3" id="KW-1185">Reference proteome</keyword>
<comment type="caution">
    <text evidence="2">The sequence shown here is derived from an EMBL/GenBank/DDBJ whole genome shotgun (WGS) entry which is preliminary data.</text>
</comment>
<accession>A0A6A1UT26</accession>
<feature type="region of interest" description="Disordered" evidence="1">
    <location>
        <begin position="114"/>
        <end position="133"/>
    </location>
</feature>
<protein>
    <submittedName>
        <fullName evidence="2">Uncharacterized protein</fullName>
    </submittedName>
</protein>
<evidence type="ECO:0000313" key="3">
    <source>
        <dbReference type="Proteomes" id="UP000516437"/>
    </source>
</evidence>
<proteinExistence type="predicted"/>
<name>A0A6A1UT26_9ROSI</name>
<reference evidence="2 3" key="1">
    <citation type="journal article" date="2019" name="Plant Biotechnol. J.">
        <title>The red bayberry genome and genetic basis of sex determination.</title>
        <authorList>
            <person name="Jia H.M."/>
            <person name="Jia H.J."/>
            <person name="Cai Q.L."/>
            <person name="Wang Y."/>
            <person name="Zhao H.B."/>
            <person name="Yang W.F."/>
            <person name="Wang G.Y."/>
            <person name="Li Y.H."/>
            <person name="Zhan D.L."/>
            <person name="Shen Y.T."/>
            <person name="Niu Q.F."/>
            <person name="Chang L."/>
            <person name="Qiu J."/>
            <person name="Zhao L."/>
            <person name="Xie H.B."/>
            <person name="Fu W.Y."/>
            <person name="Jin J."/>
            <person name="Li X.W."/>
            <person name="Jiao Y."/>
            <person name="Zhou C.C."/>
            <person name="Tu T."/>
            <person name="Chai C.Y."/>
            <person name="Gao J.L."/>
            <person name="Fan L.J."/>
            <person name="van de Weg E."/>
            <person name="Wang J.Y."/>
            <person name="Gao Z.S."/>
        </authorList>
    </citation>
    <scope>NUCLEOTIDE SEQUENCE [LARGE SCALE GENOMIC DNA]</scope>
    <source>
        <tissue evidence="2">Leaves</tissue>
    </source>
</reference>
<sequence length="133" mass="14881">MQSLEIYQLAYKLNNPLQFIFRASLAQSSPCRTSAATVTALTRASALVFEEDSLLKIENASGYFKPVVMYHNQESNLWFRSSLWGKKSPKSLQWQDNLSSLDLLSIRLAISRLSGTGETKESSRPSEPTKCSS</sequence>
<dbReference type="AlphaFoldDB" id="A0A6A1UT26"/>
<evidence type="ECO:0000313" key="2">
    <source>
        <dbReference type="EMBL" id="KAB1202968.1"/>
    </source>
</evidence>